<feature type="transmembrane region" description="Helical" evidence="1">
    <location>
        <begin position="15"/>
        <end position="32"/>
    </location>
</feature>
<comment type="caution">
    <text evidence="2">The sequence shown here is derived from an EMBL/GenBank/DDBJ whole genome shotgun (WGS) entry which is preliminary data.</text>
</comment>
<accession>A0A0L8V308</accession>
<keyword evidence="1" id="KW-0472">Membrane</keyword>
<keyword evidence="1" id="KW-1133">Transmembrane helix</keyword>
<dbReference type="RefSeq" id="WP_053188499.1">
    <property type="nucleotide sequence ID" value="NZ_LGIA01000214.1"/>
</dbReference>
<dbReference type="EMBL" id="LGIA01000214">
    <property type="protein sequence ID" value="KOH42738.1"/>
    <property type="molecule type" value="Genomic_DNA"/>
</dbReference>
<name>A0A0L8V308_9BACT</name>
<dbReference type="Proteomes" id="UP000036958">
    <property type="component" value="Unassembled WGS sequence"/>
</dbReference>
<feature type="transmembrane region" description="Helical" evidence="1">
    <location>
        <begin position="38"/>
        <end position="57"/>
    </location>
</feature>
<keyword evidence="1" id="KW-0812">Transmembrane</keyword>
<proteinExistence type="predicted"/>
<evidence type="ECO:0000313" key="3">
    <source>
        <dbReference type="Proteomes" id="UP000036958"/>
    </source>
</evidence>
<organism evidence="2 3">
    <name type="scientific">Sunxiuqinia dokdonensis</name>
    <dbReference type="NCBI Taxonomy" id="1409788"/>
    <lineage>
        <taxon>Bacteria</taxon>
        <taxon>Pseudomonadati</taxon>
        <taxon>Bacteroidota</taxon>
        <taxon>Bacteroidia</taxon>
        <taxon>Marinilabiliales</taxon>
        <taxon>Prolixibacteraceae</taxon>
        <taxon>Sunxiuqinia</taxon>
    </lineage>
</organism>
<reference evidence="3" key="1">
    <citation type="submission" date="2015-07" db="EMBL/GenBank/DDBJ databases">
        <title>Genome sequencing of Sunxiuqinia dokdonensis strain SK.</title>
        <authorList>
            <person name="Ahn S."/>
            <person name="Kim B.-C."/>
        </authorList>
    </citation>
    <scope>NUCLEOTIDE SEQUENCE [LARGE SCALE GENOMIC DNA]</scope>
    <source>
        <strain evidence="3">SK</strain>
    </source>
</reference>
<protein>
    <submittedName>
        <fullName evidence="2">Uncharacterized protein</fullName>
    </submittedName>
</protein>
<evidence type="ECO:0000256" key="1">
    <source>
        <dbReference type="SAM" id="Phobius"/>
    </source>
</evidence>
<evidence type="ECO:0000313" key="2">
    <source>
        <dbReference type="EMBL" id="KOH42738.1"/>
    </source>
</evidence>
<sequence length="91" mass="10521">MNRLSHWKNKIKANIRYLIGGLVFLLGILFMFVPFIPLGYVCLGIGAFLLSPAIPALKRLIKFVEKKDPTNKVKKMEEKTDEFIKEKIEQK</sequence>
<dbReference type="AlphaFoldDB" id="A0A0L8V308"/>
<gene>
    <name evidence="2" type="ORF">NC99_44640</name>
</gene>
<keyword evidence="3" id="KW-1185">Reference proteome</keyword>